<comment type="caution">
    <text evidence="1">The sequence shown here is derived from an EMBL/GenBank/DDBJ whole genome shotgun (WGS) entry which is preliminary data.</text>
</comment>
<dbReference type="GO" id="GO:0030420">
    <property type="term" value="P:establishment of competence for transformation"/>
    <property type="evidence" value="ECO:0007669"/>
    <property type="project" value="InterPro"/>
</dbReference>
<evidence type="ECO:0000313" key="1">
    <source>
        <dbReference type="EMBL" id="OIJ16520.1"/>
    </source>
</evidence>
<sequence length="175" mass="20215">MNQTILSNYEITSQTMALLSVAHLDYCTIALEPSQEFYINKPPLQLIKQACLEGGSTYEGRKKAVVHLTGAKHKVPIPINQLEQIYAFPTHSPNQFECSWIFHQHIRSITPLKTPKEPQQTMITFHNMKQLKLPVSYYSIEKQMQRTASCIIRFSHNYFERPPILPKPTSTIHSY</sequence>
<keyword evidence="2" id="KW-1185">Reference proteome</keyword>
<dbReference type="OrthoDB" id="2417337at2"/>
<protein>
    <recommendedName>
        <fullName evidence="3">Competence protein</fullName>
    </recommendedName>
</protein>
<dbReference type="InterPro" id="IPR010461">
    <property type="entry name" value="ComK"/>
</dbReference>
<organism evidence="1 2">
    <name type="scientific">Anaerobacillus alkalidiazotrophicus</name>
    <dbReference type="NCBI Taxonomy" id="472963"/>
    <lineage>
        <taxon>Bacteria</taxon>
        <taxon>Bacillati</taxon>
        <taxon>Bacillota</taxon>
        <taxon>Bacilli</taxon>
        <taxon>Bacillales</taxon>
        <taxon>Bacillaceae</taxon>
        <taxon>Anaerobacillus</taxon>
    </lineage>
</organism>
<dbReference type="RefSeq" id="WP_071391140.1">
    <property type="nucleotide sequence ID" value="NZ_MLQS01000035.1"/>
</dbReference>
<dbReference type="STRING" id="472963.BKP45_21180"/>
<name>A0A1S2LWG8_9BACI</name>
<accession>A0A1S2LWG8</accession>
<proteinExistence type="predicted"/>
<evidence type="ECO:0008006" key="3">
    <source>
        <dbReference type="Google" id="ProtNLM"/>
    </source>
</evidence>
<dbReference type="EMBL" id="MLQS01000035">
    <property type="protein sequence ID" value="OIJ16520.1"/>
    <property type="molecule type" value="Genomic_DNA"/>
</dbReference>
<dbReference type="AlphaFoldDB" id="A0A1S2LWG8"/>
<gene>
    <name evidence="1" type="ORF">BKP45_21180</name>
</gene>
<evidence type="ECO:0000313" key="2">
    <source>
        <dbReference type="Proteomes" id="UP000180057"/>
    </source>
</evidence>
<dbReference type="Pfam" id="PF06338">
    <property type="entry name" value="ComK"/>
    <property type="match status" value="1"/>
</dbReference>
<reference evidence="1 2" key="1">
    <citation type="submission" date="2016-10" db="EMBL/GenBank/DDBJ databases">
        <title>Draft genome sequences of four alkaliphilic bacteria belonging to the Anaerobacillus genus.</title>
        <authorList>
            <person name="Bassil N.M."/>
            <person name="Lloyd J.R."/>
        </authorList>
    </citation>
    <scope>NUCLEOTIDE SEQUENCE [LARGE SCALE GENOMIC DNA]</scope>
    <source>
        <strain evidence="1 2">DSM 22531</strain>
    </source>
</reference>
<dbReference type="Proteomes" id="UP000180057">
    <property type="component" value="Unassembled WGS sequence"/>
</dbReference>